<feature type="compositionally biased region" description="Basic residues" evidence="1">
    <location>
        <begin position="57"/>
        <end position="69"/>
    </location>
</feature>
<dbReference type="Proteomes" id="UP000076722">
    <property type="component" value="Unassembled WGS sequence"/>
</dbReference>
<evidence type="ECO:0000313" key="2">
    <source>
        <dbReference type="EMBL" id="KZS91594.1"/>
    </source>
</evidence>
<reference evidence="2 3" key="1">
    <citation type="journal article" date="2016" name="Mol. Biol. Evol.">
        <title>Comparative Genomics of Early-Diverging Mushroom-Forming Fungi Provides Insights into the Origins of Lignocellulose Decay Capabilities.</title>
        <authorList>
            <person name="Nagy L.G."/>
            <person name="Riley R."/>
            <person name="Tritt A."/>
            <person name="Adam C."/>
            <person name="Daum C."/>
            <person name="Floudas D."/>
            <person name="Sun H."/>
            <person name="Yadav J.S."/>
            <person name="Pangilinan J."/>
            <person name="Larsson K.H."/>
            <person name="Matsuura K."/>
            <person name="Barry K."/>
            <person name="Labutti K."/>
            <person name="Kuo R."/>
            <person name="Ohm R.A."/>
            <person name="Bhattacharya S.S."/>
            <person name="Shirouzu T."/>
            <person name="Yoshinaga Y."/>
            <person name="Martin F.M."/>
            <person name="Grigoriev I.V."/>
            <person name="Hibbett D.S."/>
        </authorList>
    </citation>
    <scope>NUCLEOTIDE SEQUENCE [LARGE SCALE GENOMIC DNA]</scope>
    <source>
        <strain evidence="2 3">HHB9708</strain>
    </source>
</reference>
<organism evidence="2 3">
    <name type="scientific">Sistotremastrum niveocremeum HHB9708</name>
    <dbReference type="NCBI Taxonomy" id="1314777"/>
    <lineage>
        <taxon>Eukaryota</taxon>
        <taxon>Fungi</taxon>
        <taxon>Dikarya</taxon>
        <taxon>Basidiomycota</taxon>
        <taxon>Agaricomycotina</taxon>
        <taxon>Agaricomycetes</taxon>
        <taxon>Sistotremastrales</taxon>
        <taxon>Sistotremastraceae</taxon>
        <taxon>Sertulicium</taxon>
        <taxon>Sertulicium niveocremeum</taxon>
    </lineage>
</organism>
<name>A0A164SL87_9AGAM</name>
<accession>A0A164SL87</accession>
<dbReference type="EMBL" id="KV419414">
    <property type="protein sequence ID" value="KZS91594.1"/>
    <property type="molecule type" value="Genomic_DNA"/>
</dbReference>
<protein>
    <recommendedName>
        <fullName evidence="4">Tc1-like transposase DDE domain-containing protein</fullName>
    </recommendedName>
</protein>
<evidence type="ECO:0000256" key="1">
    <source>
        <dbReference type="SAM" id="MobiDB-lite"/>
    </source>
</evidence>
<sequence length="276" mass="31412">MPAHRGKRSSTHGTTTLDSYIKLTQSAATLAICETAFRRLIQDSDDDTGTTEIRNAISKKKKKKSKPRSRSSQSGSLSEEEKENDQSLDKMEEEIADMTRAIISLSLTWRSLKALQLDQKKEFGRGRKEIYSRDPLSRAEYMIHMNAKYRRDQLIFAGGFTIDLSECLTDGKSKKSMPQSLSERETRYWLFVAVSSATGVVNMHVREGTLTYEKYEEAIPSVVREIPTSSALVLEDTAPFNDFSTRRQCQERSVKLEYIPQTCFDLSPLRNSSRLI</sequence>
<proteinExistence type="predicted"/>
<feature type="region of interest" description="Disordered" evidence="1">
    <location>
        <begin position="45"/>
        <end position="89"/>
    </location>
</feature>
<evidence type="ECO:0008006" key="4">
    <source>
        <dbReference type="Google" id="ProtNLM"/>
    </source>
</evidence>
<gene>
    <name evidence="2" type="ORF">SISNIDRAFT_487262</name>
</gene>
<keyword evidence="3" id="KW-1185">Reference proteome</keyword>
<dbReference type="AlphaFoldDB" id="A0A164SL87"/>
<evidence type="ECO:0000313" key="3">
    <source>
        <dbReference type="Proteomes" id="UP000076722"/>
    </source>
</evidence>